<sequence>MLTTTILSLLLAFQIMKQPDCSNLSELRPEGCSSCGCSR</sequence>
<dbReference type="Proteomes" id="UP000245464">
    <property type="component" value="Chromosome 2"/>
</dbReference>
<name>A0A5M9LHI7_9PLEO</name>
<dbReference type="KEGG" id="ptrr:90955540"/>
<dbReference type="RefSeq" id="XP_065964314.1">
    <property type="nucleotide sequence ID" value="XM_066105687.1"/>
</dbReference>
<comment type="caution">
    <text evidence="1">The sequence shown here is derived from an EMBL/GenBank/DDBJ whole genome shotgun (WGS) entry which is preliminary data.</text>
</comment>
<organism evidence="1 2">
    <name type="scientific">Pyrenophora tritici-repentis</name>
    <dbReference type="NCBI Taxonomy" id="45151"/>
    <lineage>
        <taxon>Eukaryota</taxon>
        <taxon>Fungi</taxon>
        <taxon>Dikarya</taxon>
        <taxon>Ascomycota</taxon>
        <taxon>Pezizomycotina</taxon>
        <taxon>Dothideomycetes</taxon>
        <taxon>Pleosporomycetidae</taxon>
        <taxon>Pleosporales</taxon>
        <taxon>Pleosporineae</taxon>
        <taxon>Pleosporaceae</taxon>
        <taxon>Pyrenophora</taxon>
    </lineage>
</organism>
<accession>A0A5M9LHI7</accession>
<evidence type="ECO:0000313" key="2">
    <source>
        <dbReference type="Proteomes" id="UP000245464"/>
    </source>
</evidence>
<dbReference type="AlphaFoldDB" id="A0A5M9LHI7"/>
<reference evidence="1" key="1">
    <citation type="journal article" date="2018" name="BMC Genomics">
        <title>Comparative genomics of the wheat fungal pathogen Pyrenophora tritici-repentis reveals chromosomal variations and genome plasticity.</title>
        <authorList>
            <person name="Moolhuijzen P."/>
            <person name="See P.T."/>
            <person name="Hane J.K."/>
            <person name="Shi G."/>
            <person name="Liu Z."/>
            <person name="Oliver R.P."/>
            <person name="Moffat C.S."/>
        </authorList>
    </citation>
    <scope>NUCLEOTIDE SEQUENCE [LARGE SCALE GENOMIC DNA]</scope>
    <source>
        <strain evidence="1">M4</strain>
    </source>
</reference>
<dbReference type="EMBL" id="NQIK02000002">
    <property type="protein sequence ID" value="KAF7574902.1"/>
    <property type="molecule type" value="Genomic_DNA"/>
</dbReference>
<proteinExistence type="predicted"/>
<gene>
    <name evidence="1" type="ORF">PtrM4_065260</name>
</gene>
<dbReference type="GeneID" id="90955540"/>
<protein>
    <submittedName>
        <fullName evidence="1">Uncharacterized protein</fullName>
    </submittedName>
</protein>
<evidence type="ECO:0000313" key="1">
    <source>
        <dbReference type="EMBL" id="KAF7574902.1"/>
    </source>
</evidence>